<comment type="similarity">
    <text evidence="2">Belongs to the isochorismate synthase family.</text>
</comment>
<reference evidence="7 8" key="1">
    <citation type="submission" date="2020-08" db="EMBL/GenBank/DDBJ databases">
        <title>Sequencing the genomes of 1000 actinobacteria strains.</title>
        <authorList>
            <person name="Klenk H.-P."/>
        </authorList>
    </citation>
    <scope>NUCLEOTIDE SEQUENCE [LARGE SCALE GENOMIC DNA]</scope>
    <source>
        <strain evidence="7 8">DSM 11053</strain>
    </source>
</reference>
<gene>
    <name evidence="7" type="ORF">FHX39_003714</name>
</gene>
<keyword evidence="8" id="KW-1185">Reference proteome</keyword>
<evidence type="ECO:0000313" key="8">
    <source>
        <dbReference type="Proteomes" id="UP000565572"/>
    </source>
</evidence>
<organism evidence="7 8">
    <name type="scientific">Microlunatus antarcticus</name>
    <dbReference type="NCBI Taxonomy" id="53388"/>
    <lineage>
        <taxon>Bacteria</taxon>
        <taxon>Bacillati</taxon>
        <taxon>Actinomycetota</taxon>
        <taxon>Actinomycetes</taxon>
        <taxon>Propionibacteriales</taxon>
        <taxon>Propionibacteriaceae</taxon>
        <taxon>Microlunatus</taxon>
    </lineage>
</organism>
<dbReference type="Pfam" id="PF00425">
    <property type="entry name" value="Chorismate_bind"/>
    <property type="match status" value="1"/>
</dbReference>
<evidence type="ECO:0000259" key="6">
    <source>
        <dbReference type="Pfam" id="PF00425"/>
    </source>
</evidence>
<evidence type="ECO:0000256" key="1">
    <source>
        <dbReference type="ARBA" id="ARBA00000799"/>
    </source>
</evidence>
<evidence type="ECO:0000256" key="2">
    <source>
        <dbReference type="ARBA" id="ARBA00005297"/>
    </source>
</evidence>
<comment type="catalytic activity">
    <reaction evidence="1">
        <text>chorismate = isochorismate</text>
        <dbReference type="Rhea" id="RHEA:18985"/>
        <dbReference type="ChEBI" id="CHEBI:29748"/>
        <dbReference type="ChEBI" id="CHEBI:29780"/>
        <dbReference type="EC" id="5.4.4.2"/>
    </reaction>
</comment>
<dbReference type="InterPro" id="IPR004561">
    <property type="entry name" value="IsoChor_synthase"/>
</dbReference>
<dbReference type="RefSeq" id="WP_332836971.1">
    <property type="nucleotide sequence ID" value="NZ_JACHZG010000002.1"/>
</dbReference>
<accession>A0A7W5P8J9</accession>
<sequence length="434" mass="45589">MSSPPLDGATLVPPRLRVRTVTVPDPGPLVAMLPETDAVAWLRGGDGMVAWGEVVRHKAAGPQDAEEWWTALVAQSDVESDLDVTIPGSGLVAFGSFVFDPDNTAVPSGMVVPRTVLGRRAGRAWLTQIGLEEDERRPAPVAGSVPPPPSGVRFEGGTLTPEQWRAAVSRAVGDIGAGLLDKVVLARDLVAVADADLDARWLVGQLSETYPRCWTYLVDGLVGSTPEMLIRLEAGLATSRVLAGTIQRTGDGRTDLARADALSRSSKDLEEHEYAVASVAAALEPFCSALNVPEHPYVLELPNVLHLASDVTAAVAPGVTALGLAAALHPSAAVCGTPTDVARGRIAALEHLDRERYAGPVGWTDATGAGEWAIALRCGILDETDRRRIRLYAGCGIVAGSDPEAEWAEAQAKLAPMISALVRPALARLAPALP</sequence>
<dbReference type="EMBL" id="JACHZG010000002">
    <property type="protein sequence ID" value="MBB3328729.1"/>
    <property type="molecule type" value="Genomic_DNA"/>
</dbReference>
<keyword evidence="4 7" id="KW-0413">Isomerase</keyword>
<dbReference type="SUPFAM" id="SSF56322">
    <property type="entry name" value="ADC synthase"/>
    <property type="match status" value="1"/>
</dbReference>
<protein>
    <recommendedName>
        <fullName evidence="3">isochorismate synthase</fullName>
        <ecNumber evidence="3">5.4.4.2</ecNumber>
    </recommendedName>
    <alternativeName>
        <fullName evidence="5">Isochorismate mutase</fullName>
    </alternativeName>
</protein>
<dbReference type="AlphaFoldDB" id="A0A7W5P8J9"/>
<comment type="caution">
    <text evidence="7">The sequence shown here is derived from an EMBL/GenBank/DDBJ whole genome shotgun (WGS) entry which is preliminary data.</text>
</comment>
<dbReference type="GO" id="GO:0008909">
    <property type="term" value="F:isochorismate synthase activity"/>
    <property type="evidence" value="ECO:0007669"/>
    <property type="project" value="UniProtKB-EC"/>
</dbReference>
<dbReference type="PANTHER" id="PTHR42839">
    <property type="entry name" value="ISOCHORISMATE SYNTHASE ENTC"/>
    <property type="match status" value="1"/>
</dbReference>
<dbReference type="InterPro" id="IPR005801">
    <property type="entry name" value="ADC_synthase"/>
</dbReference>
<dbReference type="Proteomes" id="UP000565572">
    <property type="component" value="Unassembled WGS sequence"/>
</dbReference>
<feature type="domain" description="Chorismate-utilising enzyme C-terminal" evidence="6">
    <location>
        <begin position="161"/>
        <end position="413"/>
    </location>
</feature>
<dbReference type="Gene3D" id="3.60.120.10">
    <property type="entry name" value="Anthranilate synthase"/>
    <property type="match status" value="1"/>
</dbReference>
<evidence type="ECO:0000256" key="4">
    <source>
        <dbReference type="ARBA" id="ARBA00023235"/>
    </source>
</evidence>
<dbReference type="NCBIfam" id="TIGR00543">
    <property type="entry name" value="isochor_syn"/>
    <property type="match status" value="1"/>
</dbReference>
<evidence type="ECO:0000256" key="5">
    <source>
        <dbReference type="ARBA" id="ARBA00041564"/>
    </source>
</evidence>
<dbReference type="EC" id="5.4.4.2" evidence="3"/>
<evidence type="ECO:0000313" key="7">
    <source>
        <dbReference type="EMBL" id="MBB3328729.1"/>
    </source>
</evidence>
<dbReference type="PANTHER" id="PTHR42839:SF2">
    <property type="entry name" value="ISOCHORISMATE SYNTHASE ENTC"/>
    <property type="match status" value="1"/>
</dbReference>
<evidence type="ECO:0000256" key="3">
    <source>
        <dbReference type="ARBA" id="ARBA00012824"/>
    </source>
</evidence>
<proteinExistence type="inferred from homology"/>
<dbReference type="InterPro" id="IPR015890">
    <property type="entry name" value="Chorismate_C"/>
</dbReference>
<name>A0A7W5P8J9_9ACTN</name>